<proteinExistence type="inferred from homology"/>
<evidence type="ECO:0000313" key="8">
    <source>
        <dbReference type="EMBL" id="VAW92240.1"/>
    </source>
</evidence>
<evidence type="ECO:0000256" key="3">
    <source>
        <dbReference type="ARBA" id="ARBA00022741"/>
    </source>
</evidence>
<dbReference type="InterPro" id="IPR000577">
    <property type="entry name" value="Carb_kinase_FGGY"/>
</dbReference>
<evidence type="ECO:0000256" key="1">
    <source>
        <dbReference type="ARBA" id="ARBA00009156"/>
    </source>
</evidence>
<dbReference type="Pfam" id="PF00370">
    <property type="entry name" value="FGGY_N"/>
    <property type="match status" value="1"/>
</dbReference>
<dbReference type="GO" id="GO:0005524">
    <property type="term" value="F:ATP binding"/>
    <property type="evidence" value="ECO:0007669"/>
    <property type="project" value="UniProtKB-KW"/>
</dbReference>
<dbReference type="PIRSF" id="PIRSF000538">
    <property type="entry name" value="GlpK"/>
    <property type="match status" value="1"/>
</dbReference>
<name>A0A3B0ZSN6_9ZZZZ</name>
<keyword evidence="4 8" id="KW-0418">Kinase</keyword>
<evidence type="ECO:0000259" key="7">
    <source>
        <dbReference type="Pfam" id="PF02782"/>
    </source>
</evidence>
<keyword evidence="2 8" id="KW-0808">Transferase</keyword>
<dbReference type="EMBL" id="UOFT01000023">
    <property type="protein sequence ID" value="VAW92240.1"/>
    <property type="molecule type" value="Genomic_DNA"/>
</dbReference>
<dbReference type="InterPro" id="IPR018485">
    <property type="entry name" value="FGGY_C"/>
</dbReference>
<dbReference type="PANTHER" id="PTHR10196:SF69">
    <property type="entry name" value="GLYCEROL KINASE"/>
    <property type="match status" value="1"/>
</dbReference>
<comment type="similarity">
    <text evidence="1">Belongs to the FGGY kinase family.</text>
</comment>
<keyword evidence="3" id="KW-0547">Nucleotide-binding</keyword>
<dbReference type="InterPro" id="IPR018484">
    <property type="entry name" value="FGGY_N"/>
</dbReference>
<evidence type="ECO:0000256" key="2">
    <source>
        <dbReference type="ARBA" id="ARBA00022679"/>
    </source>
</evidence>
<dbReference type="Pfam" id="PF02782">
    <property type="entry name" value="FGGY_C"/>
    <property type="match status" value="1"/>
</dbReference>
<keyword evidence="5" id="KW-0067">ATP-binding</keyword>
<feature type="domain" description="Carbohydrate kinase FGGY C-terminal" evidence="7">
    <location>
        <begin position="263"/>
        <end position="446"/>
    </location>
</feature>
<feature type="domain" description="Carbohydrate kinase FGGY N-terminal" evidence="6">
    <location>
        <begin position="12"/>
        <end position="252"/>
    </location>
</feature>
<reference evidence="8" key="1">
    <citation type="submission" date="2018-06" db="EMBL/GenBank/DDBJ databases">
        <authorList>
            <person name="Zhirakovskaya E."/>
        </authorList>
    </citation>
    <scope>NUCLEOTIDE SEQUENCE</scope>
</reference>
<dbReference type="EC" id="2.7.1.30" evidence="8"/>
<dbReference type="PANTHER" id="PTHR10196">
    <property type="entry name" value="SUGAR KINASE"/>
    <property type="match status" value="1"/>
</dbReference>
<dbReference type="AlphaFoldDB" id="A0A3B0ZSN6"/>
<evidence type="ECO:0000259" key="6">
    <source>
        <dbReference type="Pfam" id="PF00370"/>
    </source>
</evidence>
<dbReference type="GO" id="GO:0005829">
    <property type="term" value="C:cytosol"/>
    <property type="evidence" value="ECO:0007669"/>
    <property type="project" value="TreeGrafter"/>
</dbReference>
<dbReference type="InterPro" id="IPR043129">
    <property type="entry name" value="ATPase_NBD"/>
</dbReference>
<accession>A0A3B0ZSN6</accession>
<sequence>MSTSEKRFSNDLYLAIDQGGHASRAIVFNNTGEIIAQAHRNLAIQRFNDNFVEHDPQELLLSINEAVEKVIKQLGDKAKTIAVAGLATQRSNVVCWNKITGEALSPVISWQDVREHQWLKSLKSQAQTIHHRTGLFLSPHYGASKLRWCLQNIEAVQKAKQKNELMMGPMASFILYHLAEEQPLVADPSNASRTQLWDLIKKDWHPELLALFDIDAELLPNCVPSNHSFGTLKVSGLSIPIQLCMGDQSAAMYAYGTVQPDTAYVNTGTGAFVSRPSGYAMLYGRRLLTSVIYQNKNQSHYVLEGTINGAGSAIDFVSKELKLDNVLDNLGEWLHTTRNGHDNDFKQLYLNGISGLGAPFWVADFQSRFVHESNDKDKIVAVVESIIFLIRENINEMQKLASPPEQIQITGGLTIQDEICQRLADLTELAVYRPVECEATARGLAYKLAGEPKIWPEKEVGEWFKPKINTGLQARYKEWNTALLKALRD</sequence>
<evidence type="ECO:0000256" key="5">
    <source>
        <dbReference type="ARBA" id="ARBA00022840"/>
    </source>
</evidence>
<protein>
    <submittedName>
        <fullName evidence="8">Glycerol kinase</fullName>
        <ecNumber evidence="8">2.7.1.30</ecNumber>
    </submittedName>
</protein>
<gene>
    <name evidence="8" type="ORF">MNBD_GAMMA23-279</name>
</gene>
<dbReference type="GO" id="GO:0006071">
    <property type="term" value="P:glycerol metabolic process"/>
    <property type="evidence" value="ECO:0007669"/>
    <property type="project" value="TreeGrafter"/>
</dbReference>
<evidence type="ECO:0000256" key="4">
    <source>
        <dbReference type="ARBA" id="ARBA00022777"/>
    </source>
</evidence>
<organism evidence="8">
    <name type="scientific">hydrothermal vent metagenome</name>
    <dbReference type="NCBI Taxonomy" id="652676"/>
    <lineage>
        <taxon>unclassified sequences</taxon>
        <taxon>metagenomes</taxon>
        <taxon>ecological metagenomes</taxon>
    </lineage>
</organism>
<dbReference type="Gene3D" id="3.30.420.40">
    <property type="match status" value="2"/>
</dbReference>
<dbReference type="GO" id="GO:0004370">
    <property type="term" value="F:glycerol kinase activity"/>
    <property type="evidence" value="ECO:0007669"/>
    <property type="project" value="UniProtKB-EC"/>
</dbReference>
<dbReference type="SUPFAM" id="SSF53067">
    <property type="entry name" value="Actin-like ATPase domain"/>
    <property type="match status" value="2"/>
</dbReference>